<feature type="transmembrane region" description="Helical" evidence="5">
    <location>
        <begin position="6"/>
        <end position="29"/>
    </location>
</feature>
<keyword evidence="5" id="KW-1133">Transmembrane helix</keyword>
<dbReference type="PROSITE" id="PS50005">
    <property type="entry name" value="TPR"/>
    <property type="match status" value="2"/>
</dbReference>
<dbReference type="Pfam" id="PF13181">
    <property type="entry name" value="TPR_8"/>
    <property type="match status" value="2"/>
</dbReference>
<proteinExistence type="predicted"/>
<dbReference type="SMART" id="SM00028">
    <property type="entry name" value="TPR"/>
    <property type="match status" value="6"/>
</dbReference>
<feature type="transmembrane region" description="Helical" evidence="5">
    <location>
        <begin position="41"/>
        <end position="57"/>
    </location>
</feature>
<feature type="repeat" description="TPR" evidence="3">
    <location>
        <begin position="270"/>
        <end position="303"/>
    </location>
</feature>
<evidence type="ECO:0000256" key="1">
    <source>
        <dbReference type="ARBA" id="ARBA00022737"/>
    </source>
</evidence>
<dbReference type="AlphaFoldDB" id="A0A5C5XG69"/>
<reference evidence="6 7" key="1">
    <citation type="submission" date="2019-02" db="EMBL/GenBank/DDBJ databases">
        <title>Deep-cultivation of Planctomycetes and their phenomic and genomic characterization uncovers novel biology.</title>
        <authorList>
            <person name="Wiegand S."/>
            <person name="Jogler M."/>
            <person name="Boedeker C."/>
            <person name="Pinto D."/>
            <person name="Vollmers J."/>
            <person name="Rivas-Marin E."/>
            <person name="Kohn T."/>
            <person name="Peeters S.H."/>
            <person name="Heuer A."/>
            <person name="Rast P."/>
            <person name="Oberbeckmann S."/>
            <person name="Bunk B."/>
            <person name="Jeske O."/>
            <person name="Meyerdierks A."/>
            <person name="Storesund J.E."/>
            <person name="Kallscheuer N."/>
            <person name="Luecker S."/>
            <person name="Lage O.M."/>
            <person name="Pohl T."/>
            <person name="Merkel B.J."/>
            <person name="Hornburger P."/>
            <person name="Mueller R.-W."/>
            <person name="Bruemmer F."/>
            <person name="Labrenz M."/>
            <person name="Spormann A.M."/>
            <person name="Op Den Camp H."/>
            <person name="Overmann J."/>
            <person name="Amann R."/>
            <person name="Jetten M.S.M."/>
            <person name="Mascher T."/>
            <person name="Medema M.H."/>
            <person name="Devos D.P."/>
            <person name="Kaster A.-K."/>
            <person name="Ovreas L."/>
            <person name="Rohde M."/>
            <person name="Galperin M.Y."/>
            <person name="Jogler C."/>
        </authorList>
    </citation>
    <scope>NUCLEOTIDE SEQUENCE [LARGE SCALE GENOMIC DNA]</scope>
    <source>
        <strain evidence="6 7">Pan54</strain>
    </source>
</reference>
<evidence type="ECO:0000313" key="7">
    <source>
        <dbReference type="Proteomes" id="UP000316095"/>
    </source>
</evidence>
<dbReference type="InterPro" id="IPR050498">
    <property type="entry name" value="Ycf3"/>
</dbReference>
<dbReference type="OrthoDB" id="9791784at2"/>
<gene>
    <name evidence="6" type="ORF">Pan54_23960</name>
</gene>
<feature type="transmembrane region" description="Helical" evidence="5">
    <location>
        <begin position="63"/>
        <end position="80"/>
    </location>
</feature>
<name>A0A5C5XG69_9PLAN</name>
<feature type="repeat" description="TPR" evidence="3">
    <location>
        <begin position="372"/>
        <end position="405"/>
    </location>
</feature>
<dbReference type="EMBL" id="SJPG01000001">
    <property type="protein sequence ID" value="TWT61659.1"/>
    <property type="molecule type" value="Genomic_DNA"/>
</dbReference>
<evidence type="ECO:0000256" key="3">
    <source>
        <dbReference type="PROSITE-ProRule" id="PRU00339"/>
    </source>
</evidence>
<sequence>MIDTATFIGALLGGVVGWQVGCFLFHWFVKNQARREGQETWPVMGAAIGLIAGAVLLPLDWKLYIVAGGVLLLAVVRPLTNLLNQRRQVRVQSNSARENQVSQRSNLESQIRDVDAEVEHHLAAGLPETGPVVTRSKEKLNLLQKDLQSVLAQSGDLHDPQPIHQSTMTSVNRSVPAANRALWARYPYRIPVIGLLYSRLELCWLTWRIARNQRAMRFTRVANYLNRAIEIQPRSRLFLLDRGSALITGNRFSEAITDYTRVIGFAPQDTHAYQGRSEAYRLDGQLDKAVVDATKAIEIAPQSALAFCRRAWAHMHLEKPDEARVDFDTAIKLDRFCLPAFQGRATLLESLEEYDNAIADIYHGIWLDPQDAKLLVWRSRLHLKNNQIDEAIDDAKLAIEIDPNCKSGHNLLAQLYEKVERFDVAIPVVTQLVRLSDDDAERRKHLLQRARLYESLSQDEHALSDCQDAMKLATEDESKEIEKTIVNRIQSRIPDVQFVEGKDDASTNYKGEAT</sequence>
<evidence type="ECO:0000313" key="6">
    <source>
        <dbReference type="EMBL" id="TWT61659.1"/>
    </source>
</evidence>
<evidence type="ECO:0000256" key="2">
    <source>
        <dbReference type="ARBA" id="ARBA00022803"/>
    </source>
</evidence>
<evidence type="ECO:0000256" key="5">
    <source>
        <dbReference type="SAM" id="Phobius"/>
    </source>
</evidence>
<dbReference type="PANTHER" id="PTHR44858">
    <property type="entry name" value="TETRATRICOPEPTIDE REPEAT PROTEIN 6"/>
    <property type="match status" value="1"/>
</dbReference>
<keyword evidence="5" id="KW-0472">Membrane</keyword>
<keyword evidence="1" id="KW-0677">Repeat</keyword>
<keyword evidence="7" id="KW-1185">Reference proteome</keyword>
<dbReference type="InterPro" id="IPR019734">
    <property type="entry name" value="TPR_rpt"/>
</dbReference>
<evidence type="ECO:0000256" key="4">
    <source>
        <dbReference type="SAM" id="Coils"/>
    </source>
</evidence>
<dbReference type="RefSeq" id="WP_146503620.1">
    <property type="nucleotide sequence ID" value="NZ_SJPG01000001.1"/>
</dbReference>
<dbReference type="PANTHER" id="PTHR44858:SF1">
    <property type="entry name" value="UDP-N-ACETYLGLUCOSAMINE--PEPTIDE N-ACETYLGLUCOSAMINYLTRANSFERASE SPINDLY-RELATED"/>
    <property type="match status" value="1"/>
</dbReference>
<dbReference type="SUPFAM" id="SSF48452">
    <property type="entry name" value="TPR-like"/>
    <property type="match status" value="2"/>
</dbReference>
<accession>A0A5C5XG69</accession>
<dbReference type="InterPro" id="IPR011990">
    <property type="entry name" value="TPR-like_helical_dom_sf"/>
</dbReference>
<dbReference type="Pfam" id="PF13432">
    <property type="entry name" value="TPR_16"/>
    <property type="match status" value="1"/>
</dbReference>
<organism evidence="6 7">
    <name type="scientific">Rubinisphaera italica</name>
    <dbReference type="NCBI Taxonomy" id="2527969"/>
    <lineage>
        <taxon>Bacteria</taxon>
        <taxon>Pseudomonadati</taxon>
        <taxon>Planctomycetota</taxon>
        <taxon>Planctomycetia</taxon>
        <taxon>Planctomycetales</taxon>
        <taxon>Planctomycetaceae</taxon>
        <taxon>Rubinisphaera</taxon>
    </lineage>
</organism>
<dbReference type="GO" id="GO:0046813">
    <property type="term" value="P:receptor-mediated virion attachment to host cell"/>
    <property type="evidence" value="ECO:0007669"/>
    <property type="project" value="TreeGrafter"/>
</dbReference>
<dbReference type="Proteomes" id="UP000316095">
    <property type="component" value="Unassembled WGS sequence"/>
</dbReference>
<comment type="caution">
    <text evidence="6">The sequence shown here is derived from an EMBL/GenBank/DDBJ whole genome shotgun (WGS) entry which is preliminary data.</text>
</comment>
<keyword evidence="5" id="KW-0812">Transmembrane</keyword>
<keyword evidence="2 3" id="KW-0802">TPR repeat</keyword>
<dbReference type="Gene3D" id="1.25.40.10">
    <property type="entry name" value="Tetratricopeptide repeat domain"/>
    <property type="match status" value="3"/>
</dbReference>
<protein>
    <submittedName>
        <fullName evidence="6">Tetratricopeptide repeat protein</fullName>
    </submittedName>
</protein>
<dbReference type="GO" id="GO:0009279">
    <property type="term" value="C:cell outer membrane"/>
    <property type="evidence" value="ECO:0007669"/>
    <property type="project" value="TreeGrafter"/>
</dbReference>
<keyword evidence="4" id="KW-0175">Coiled coil</keyword>
<feature type="coiled-coil region" evidence="4">
    <location>
        <begin position="97"/>
        <end position="153"/>
    </location>
</feature>